<feature type="transmembrane region" description="Helical" evidence="1">
    <location>
        <begin position="7"/>
        <end position="25"/>
    </location>
</feature>
<sequence>LGILLHIVFLLVAIFFIVVVNSTQLHRNCKFLLTIWGIGYVVQFGAHFVMLATSVYSGTLPLTKKDSQLRSYVIDVSTSSQCFSEALEIMIASERILSAAQPAKYYKMGRSGGRRTALAILVFAAAAIQAWFTEGK</sequence>
<dbReference type="PANTHER" id="PTHR47521:SF18">
    <property type="entry name" value="G PROTEIN-COUPLED RECEPTOR-RELATED"/>
    <property type="match status" value="1"/>
</dbReference>
<keyword evidence="1" id="KW-1133">Transmembrane helix</keyword>
<organism evidence="2 3">
    <name type="scientific">Pristionchus fissidentatus</name>
    <dbReference type="NCBI Taxonomy" id="1538716"/>
    <lineage>
        <taxon>Eukaryota</taxon>
        <taxon>Metazoa</taxon>
        <taxon>Ecdysozoa</taxon>
        <taxon>Nematoda</taxon>
        <taxon>Chromadorea</taxon>
        <taxon>Rhabditida</taxon>
        <taxon>Rhabditina</taxon>
        <taxon>Diplogasteromorpha</taxon>
        <taxon>Diplogasteroidea</taxon>
        <taxon>Neodiplogasteridae</taxon>
        <taxon>Pristionchus</taxon>
    </lineage>
</organism>
<name>A0AAV5VW59_9BILA</name>
<evidence type="ECO:0008006" key="4">
    <source>
        <dbReference type="Google" id="ProtNLM"/>
    </source>
</evidence>
<keyword evidence="1" id="KW-0812">Transmembrane</keyword>
<feature type="transmembrane region" description="Helical" evidence="1">
    <location>
        <begin position="116"/>
        <end position="132"/>
    </location>
</feature>
<dbReference type="Proteomes" id="UP001432322">
    <property type="component" value="Unassembled WGS sequence"/>
</dbReference>
<dbReference type="EMBL" id="BTSY01000004">
    <property type="protein sequence ID" value="GMT22498.1"/>
    <property type="molecule type" value="Genomic_DNA"/>
</dbReference>
<evidence type="ECO:0000256" key="1">
    <source>
        <dbReference type="SAM" id="Phobius"/>
    </source>
</evidence>
<evidence type="ECO:0000313" key="2">
    <source>
        <dbReference type="EMBL" id="GMT22498.1"/>
    </source>
</evidence>
<dbReference type="InterPro" id="IPR052860">
    <property type="entry name" value="NRL-GPCR1"/>
</dbReference>
<keyword evidence="3" id="KW-1185">Reference proteome</keyword>
<feature type="non-terminal residue" evidence="2">
    <location>
        <position position="1"/>
    </location>
</feature>
<feature type="transmembrane region" description="Helical" evidence="1">
    <location>
        <begin position="31"/>
        <end position="56"/>
    </location>
</feature>
<proteinExistence type="predicted"/>
<evidence type="ECO:0000313" key="3">
    <source>
        <dbReference type="Proteomes" id="UP001432322"/>
    </source>
</evidence>
<comment type="caution">
    <text evidence="2">The sequence shown here is derived from an EMBL/GenBank/DDBJ whole genome shotgun (WGS) entry which is preliminary data.</text>
</comment>
<reference evidence="2" key="1">
    <citation type="submission" date="2023-10" db="EMBL/GenBank/DDBJ databases">
        <title>Genome assembly of Pristionchus species.</title>
        <authorList>
            <person name="Yoshida K."/>
            <person name="Sommer R.J."/>
        </authorList>
    </citation>
    <scope>NUCLEOTIDE SEQUENCE</scope>
    <source>
        <strain evidence="2">RS5133</strain>
    </source>
</reference>
<gene>
    <name evidence="2" type="ORF">PFISCL1PPCAC_13795</name>
</gene>
<keyword evidence="1" id="KW-0472">Membrane</keyword>
<accession>A0AAV5VW59</accession>
<dbReference type="AlphaFoldDB" id="A0AAV5VW59"/>
<protein>
    <recommendedName>
        <fullName evidence="4">G protein-coupled receptor</fullName>
    </recommendedName>
</protein>
<dbReference type="PANTHER" id="PTHR47521">
    <property type="entry name" value="SERPENTINE RECEPTOR, CLASS E (EPSILON)-RELATED"/>
    <property type="match status" value="1"/>
</dbReference>